<keyword evidence="3" id="KW-1185">Reference proteome</keyword>
<evidence type="ECO:0000313" key="3">
    <source>
        <dbReference type="Proteomes" id="UP000292262"/>
    </source>
</evidence>
<dbReference type="Proteomes" id="UP000292262">
    <property type="component" value="Unassembled WGS sequence"/>
</dbReference>
<organism evidence="2 3">
    <name type="scientific">Aquimarina brevivitae</name>
    <dbReference type="NCBI Taxonomy" id="323412"/>
    <lineage>
        <taxon>Bacteria</taxon>
        <taxon>Pseudomonadati</taxon>
        <taxon>Bacteroidota</taxon>
        <taxon>Flavobacteriia</taxon>
        <taxon>Flavobacteriales</taxon>
        <taxon>Flavobacteriaceae</taxon>
        <taxon>Aquimarina</taxon>
    </lineage>
</organism>
<dbReference type="AlphaFoldDB" id="A0A4Q7P1B5"/>
<evidence type="ECO:0000313" key="2">
    <source>
        <dbReference type="EMBL" id="RZS92432.1"/>
    </source>
</evidence>
<protein>
    <submittedName>
        <fullName evidence="2">SprB-like repeat protein</fullName>
    </submittedName>
</protein>
<dbReference type="Gene3D" id="2.60.40.10">
    <property type="entry name" value="Immunoglobulins"/>
    <property type="match status" value="2"/>
</dbReference>
<comment type="caution">
    <text evidence="2">The sequence shown here is derived from an EMBL/GenBank/DDBJ whole genome shotgun (WGS) entry which is preliminary data.</text>
</comment>
<keyword evidence="1" id="KW-0732">Signal</keyword>
<feature type="non-terminal residue" evidence="2">
    <location>
        <position position="1155"/>
    </location>
</feature>
<dbReference type="EMBL" id="SGXE01000003">
    <property type="protein sequence ID" value="RZS92432.1"/>
    <property type="molecule type" value="Genomic_DNA"/>
</dbReference>
<feature type="chain" id="PRO_5021009513" evidence="1">
    <location>
        <begin position="20"/>
        <end position="1155"/>
    </location>
</feature>
<gene>
    <name evidence="2" type="ORF">EV197_2570</name>
</gene>
<evidence type="ECO:0000256" key="1">
    <source>
        <dbReference type="SAM" id="SignalP"/>
    </source>
</evidence>
<reference evidence="2 3" key="1">
    <citation type="submission" date="2019-02" db="EMBL/GenBank/DDBJ databases">
        <title>Genomic Encyclopedia of Type Strains, Phase IV (KMG-IV): sequencing the most valuable type-strain genomes for metagenomic binning, comparative biology and taxonomic classification.</title>
        <authorList>
            <person name="Goeker M."/>
        </authorList>
    </citation>
    <scope>NUCLEOTIDE SEQUENCE [LARGE SCALE GENOMIC DNA]</scope>
    <source>
        <strain evidence="2 3">DSM 17196</strain>
    </source>
</reference>
<feature type="signal peptide" evidence="1">
    <location>
        <begin position="1"/>
        <end position="19"/>
    </location>
</feature>
<proteinExistence type="predicted"/>
<accession>A0A4Q7P1B5</accession>
<dbReference type="InterPro" id="IPR025667">
    <property type="entry name" value="SprB_repeat"/>
</dbReference>
<sequence>MKKILLIGILLMGITHTSAQDDYTISINGNVGRGDRCGSGGDGMQRVTLLFESGARRVIHDASGFHNTSFTFTETFSDSNKVTGIEVYSTGRDDDVVDCKTDRATKTVSVSTEPCSYRIYNKDELFVRRIRSGRMIVRVFPNIDLQFTDGTLPTEINTTCLSDAVTITADKDYLPTEIYTWEFFDEINLDVQTHPDLRALEQERDRARGNYTECVRTTGDPDRCIPQERALDEAQQAVNNYTGPRTILVPIWREITSKSEQPTIQLRATDLYSDQDDLDELVGRNVQIRMVNCSWGSPLTNVLNVRFLPDAPSVSGPPVVTPPTCSYDEFNNIRIPFADGINSNQKISISLKRLADGQSPYTNADSASSLGITDQQFNTRVNNRYPVEYKNVVNVRNANLSAGSYNWNLNAASDPDAFVGGYYALIVTSYETSDTGNNNPSCVPQYYFFEVQAPPALEWATSTITDQQCYGVNDGSFQLNVTAGNAPYRYSLDGGSYQTMSGSSVTITNLSPGDHTIRVIDANGCENRNYTSGTTTVRISGLQAPISHNVPTNRIQNPTRPGATDGRIEVVAINGGTPSTSFGYRYWVYRNNLAVASYQNLTSQGNFLLSGLSAGRYTVRYQDGNGCEITLPLAELTDPVPITFTVQNTPATCDVSDDGRITITNVGGAPGPYTYRWFQNGTQITGEISNTIIRGTGTGYTVEINSPTGFGTRQNITIGTLPQVNVSSVSIPDLLCYDGTTTATVTATGGSGSYEYGIWNGVSTIWQASNQFTLPYAASGYRFVVRDAAASVCTSTPSGIYTPARPAELFINSNTIINNTIFGGSTASILINVVGGTGDLTYQWSRENDNTFTATTQNISNLSAGRYTVSISDANGCSTQGVFEVTQPDRLETSTAVTQQIDCFEGVGSLRASVQGGLLDQSGQYRYQWAVNENGAFNPINGATLANLTNVPAGTYQVQVWDDYTSTSAIQVLSQPNVLTLSLTKTDANCYAAADGTITLNIEGGTAPYFYSLDGSTYTPVSDLSSNTITGLVAQDYQVWLRDSNGCTIDRPQEITIDQPVAITITLDNREPATTVGGTNGALDITADLGVAPYSYQWTLAEDGSFSATSEDLTGVGAGNYTVVVTDANGCTATATYEVIEPAPMEVSVEITIPI</sequence>
<name>A0A4Q7P1B5_9FLAO</name>
<dbReference type="Pfam" id="PF13573">
    <property type="entry name" value="SprB"/>
    <property type="match status" value="4"/>
</dbReference>
<dbReference type="InterPro" id="IPR013783">
    <property type="entry name" value="Ig-like_fold"/>
</dbReference>